<accession>A0A8X8VV18</accession>
<dbReference type="GO" id="GO:0008193">
    <property type="term" value="F:tRNA guanylyltransferase activity"/>
    <property type="evidence" value="ECO:0007669"/>
    <property type="project" value="InterPro"/>
</dbReference>
<keyword evidence="3" id="KW-1185">Reference proteome</keyword>
<feature type="domain" description="tRNAHis guanylyltransferase catalytic" evidence="1">
    <location>
        <begin position="111"/>
        <end position="178"/>
    </location>
</feature>
<organism evidence="2">
    <name type="scientific">Salvia splendens</name>
    <name type="common">Scarlet sage</name>
    <dbReference type="NCBI Taxonomy" id="180675"/>
    <lineage>
        <taxon>Eukaryota</taxon>
        <taxon>Viridiplantae</taxon>
        <taxon>Streptophyta</taxon>
        <taxon>Embryophyta</taxon>
        <taxon>Tracheophyta</taxon>
        <taxon>Spermatophyta</taxon>
        <taxon>Magnoliopsida</taxon>
        <taxon>eudicotyledons</taxon>
        <taxon>Gunneridae</taxon>
        <taxon>Pentapetalae</taxon>
        <taxon>asterids</taxon>
        <taxon>lamiids</taxon>
        <taxon>Lamiales</taxon>
        <taxon>Lamiaceae</taxon>
        <taxon>Nepetoideae</taxon>
        <taxon>Mentheae</taxon>
        <taxon>Salviinae</taxon>
        <taxon>Salvia</taxon>
        <taxon>Salvia subgen. Calosphace</taxon>
        <taxon>core Calosphace</taxon>
    </lineage>
</organism>
<sequence>MSQWRFRAGPGAAAATAVAPSRGRFPLSGIAVSVAVLSPASRSRLALLSAAFPLVVAGSCDRRCYRRGVRAAALVLDLDVGERPTHAISRRLQLTSWHRVQFSEMANSKYEYVKSFEVQDVIMRPTPSSSMFMPVVSAAVHEFEKPNDVKALELMNECAIAVMEQFPDVIFSYGCAGEHR</sequence>
<gene>
    <name evidence="2" type="ORF">SASPL_157339</name>
</gene>
<evidence type="ECO:0000313" key="3">
    <source>
        <dbReference type="Proteomes" id="UP000298416"/>
    </source>
</evidence>
<name>A0A8X8VV18_SALSN</name>
<dbReference type="InterPro" id="IPR024956">
    <property type="entry name" value="tRNAHis_GuaTrfase_cat"/>
</dbReference>
<evidence type="ECO:0000259" key="1">
    <source>
        <dbReference type="Pfam" id="PF04446"/>
    </source>
</evidence>
<dbReference type="Proteomes" id="UP000298416">
    <property type="component" value="Unassembled WGS sequence"/>
</dbReference>
<dbReference type="InterPro" id="IPR007537">
    <property type="entry name" value="tRNAHis_GuaTrfase_Thg1"/>
</dbReference>
<dbReference type="InterPro" id="IPR038469">
    <property type="entry name" value="tRNAHis_GuaTrfase_Thg1_sf"/>
</dbReference>
<proteinExistence type="predicted"/>
<dbReference type="GO" id="GO:0000287">
    <property type="term" value="F:magnesium ion binding"/>
    <property type="evidence" value="ECO:0007669"/>
    <property type="project" value="InterPro"/>
</dbReference>
<dbReference type="PANTHER" id="PTHR12729:SF6">
    <property type="entry name" value="TRNA(HIS) GUANYLYLTRANSFERASE-RELATED"/>
    <property type="match status" value="1"/>
</dbReference>
<dbReference type="Pfam" id="PF04446">
    <property type="entry name" value="Thg1"/>
    <property type="match status" value="1"/>
</dbReference>
<evidence type="ECO:0000313" key="2">
    <source>
        <dbReference type="EMBL" id="KAG6382938.1"/>
    </source>
</evidence>
<dbReference type="Gene3D" id="3.30.70.3000">
    <property type="match status" value="1"/>
</dbReference>
<dbReference type="AlphaFoldDB" id="A0A8X8VV18"/>
<reference evidence="2" key="2">
    <citation type="submission" date="2020-08" db="EMBL/GenBank/DDBJ databases">
        <title>Plant Genome Project.</title>
        <authorList>
            <person name="Zhang R.-G."/>
        </authorList>
    </citation>
    <scope>NUCLEOTIDE SEQUENCE</scope>
    <source>
        <strain evidence="2">Huo1</strain>
        <tissue evidence="2">Leaf</tissue>
    </source>
</reference>
<dbReference type="GO" id="GO:0006400">
    <property type="term" value="P:tRNA modification"/>
    <property type="evidence" value="ECO:0007669"/>
    <property type="project" value="InterPro"/>
</dbReference>
<dbReference type="EMBL" id="PNBA02000821">
    <property type="protein sequence ID" value="KAG6382938.1"/>
    <property type="molecule type" value="Genomic_DNA"/>
</dbReference>
<dbReference type="PANTHER" id="PTHR12729">
    <property type="entry name" value="TRNA(HIS) GUANYLYLTRANSFERASE-RELATED"/>
    <property type="match status" value="1"/>
</dbReference>
<protein>
    <recommendedName>
        <fullName evidence="1">tRNAHis guanylyltransferase catalytic domain-containing protein</fullName>
    </recommendedName>
</protein>
<comment type="caution">
    <text evidence="2">The sequence shown here is derived from an EMBL/GenBank/DDBJ whole genome shotgun (WGS) entry which is preliminary data.</text>
</comment>
<reference evidence="2" key="1">
    <citation type="submission" date="2018-01" db="EMBL/GenBank/DDBJ databases">
        <authorList>
            <person name="Mao J.F."/>
        </authorList>
    </citation>
    <scope>NUCLEOTIDE SEQUENCE</scope>
    <source>
        <strain evidence="2">Huo1</strain>
        <tissue evidence="2">Leaf</tissue>
    </source>
</reference>